<feature type="compositionally biased region" description="Basic residues" evidence="1">
    <location>
        <begin position="98"/>
        <end position="107"/>
    </location>
</feature>
<name>H1VL79_COLHI</name>
<dbReference type="RefSeq" id="XP_018161134.1">
    <property type="nucleotide sequence ID" value="XM_018299888.1"/>
</dbReference>
<evidence type="ECO:0000313" key="2">
    <source>
        <dbReference type="EMBL" id="CCF40982.1"/>
    </source>
</evidence>
<sequence length="486" mass="55312">MAPGLDEKEVYLTLCQVFWGPAAQLRKAKKVEHRLRLCQQPNTYNPEAAALIGKYQIKNVLSVCQKLLRAGVFQSRKRAEARFPGILHPALSAENKEARKRNKFKGKMKAENKTVENETKVEDKTEVKNNETVETPTANPTSSISSDTIAEAQSEGRQVEFDPFILDHMANDTHYADANGETNRRQDPKYGPMADHCRAEQPLPAAAINADAQTMASVAAPAPKPNLTSRPFVSSHLQTGPTFLSYEAQHVLLTRTQEVLEKACFIYATRHMPQVLQARHWDVPECGELHIWARLLKTEAKTRFNNKDLPYPYLNWDSFFKSIVHLRHKAVHRKQLKGSDVELYLRDAEALTRLLCDDEGAATLARYREQTRRSLEQFEFCKKKLSTRFQAKMDVINARRAELDELERQANQHLVLADKEVQAKLGSDLKKAIMKSEVPQIKKEQEDEEGDEEEEDSDDLEDHTTSNGIGVLFNNLILLCRRLNRG</sequence>
<gene>
    <name evidence="2" type="ORF">CH063_11402</name>
    <name evidence="3" type="ORF">CH63R_04913</name>
</gene>
<evidence type="ECO:0000313" key="3">
    <source>
        <dbReference type="EMBL" id="OBR12617.1"/>
    </source>
</evidence>
<feature type="region of interest" description="Disordered" evidence="1">
    <location>
        <begin position="94"/>
        <end position="156"/>
    </location>
</feature>
<evidence type="ECO:0000313" key="5">
    <source>
        <dbReference type="Proteomes" id="UP000092177"/>
    </source>
</evidence>
<dbReference type="OrthoDB" id="5324651at2759"/>
<reference evidence="2" key="1">
    <citation type="submission" date="2011-12" db="EMBL/GenBank/DDBJ databases">
        <title>The genome sequence of Colletotrichum higginsianum IMI 34906.</title>
        <authorList>
            <person name="Ma L.-J."/>
            <person name="O'Connell R."/>
            <person name="van Themaat E.V.L."/>
            <person name="Stueber K."/>
            <person name="Young S.K."/>
            <person name="Zeng Q."/>
            <person name="Gargeya S."/>
            <person name="Fitzgerald M."/>
            <person name="Haas B."/>
            <person name="Abouelleil A."/>
            <person name="Alvarado L."/>
            <person name="Arachchi H.M."/>
            <person name="Berlin A."/>
            <person name="Chapman S.B."/>
            <person name="Gearin G."/>
            <person name="Goldberg J."/>
            <person name="Griggs A."/>
            <person name="Gujja S."/>
            <person name="Hansen M."/>
            <person name="Heiman D."/>
            <person name="Howarth C."/>
            <person name="Larimer J."/>
            <person name="Lui A."/>
            <person name="MacDonald P.J.P."/>
            <person name="McCowen C."/>
            <person name="Montmayeur A."/>
            <person name="Murphy C."/>
            <person name="Neiman D."/>
            <person name="Pearson M."/>
            <person name="Priest M."/>
            <person name="Roberts A."/>
            <person name="Saif S."/>
            <person name="Shea T."/>
            <person name="Sisk P."/>
            <person name="Stolte C."/>
            <person name="Sykes S."/>
            <person name="Wortman J."/>
            <person name="Nusbaum C."/>
            <person name="Birren B."/>
        </authorList>
    </citation>
    <scope>NUCLEOTIDE SEQUENCE</scope>
    <source>
        <strain evidence="2">IMI 349063</strain>
    </source>
</reference>
<dbReference type="Proteomes" id="UP000092177">
    <property type="component" value="Chromosome 3"/>
</dbReference>
<dbReference type="EMBL" id="LTAN01000003">
    <property type="protein sequence ID" value="OBR12617.1"/>
    <property type="molecule type" value="Genomic_DNA"/>
</dbReference>
<feature type="compositionally biased region" description="Polar residues" evidence="1">
    <location>
        <begin position="132"/>
        <end position="148"/>
    </location>
</feature>
<dbReference type="KEGG" id="chig:CH63R_04913"/>
<dbReference type="HOGENOM" id="CLU_033910_2_0_1"/>
<dbReference type="GeneID" id="28863995"/>
<reference evidence="4" key="2">
    <citation type="journal article" date="2012" name="Nat. Genet.">
        <title>Lifestyle transitions in plant pathogenic Colletotrichum fungi deciphered by genome and transcriptome analyses.</title>
        <authorList>
            <person name="O'Connell R.J."/>
            <person name="Thon M.R."/>
            <person name="Hacquard S."/>
            <person name="Amyotte S.G."/>
            <person name="Kleemann J."/>
            <person name="Torres M.F."/>
            <person name="Damm U."/>
            <person name="Buiate E.A."/>
            <person name="Epstein L."/>
            <person name="Alkan N."/>
            <person name="Altmueller J."/>
            <person name="Alvarado-Balderrama L."/>
            <person name="Bauser C.A."/>
            <person name="Becker C."/>
            <person name="Birren B.W."/>
            <person name="Chen Z."/>
            <person name="Choi J."/>
            <person name="Crouch J.A."/>
            <person name="Duvick J.P."/>
            <person name="Farman M.A."/>
            <person name="Gan P."/>
            <person name="Heiman D."/>
            <person name="Henrissat B."/>
            <person name="Howard R.J."/>
            <person name="Kabbage M."/>
            <person name="Koch C."/>
            <person name="Kracher B."/>
            <person name="Kubo Y."/>
            <person name="Law A.D."/>
            <person name="Lebrun M.-H."/>
            <person name="Lee Y.-H."/>
            <person name="Miyara I."/>
            <person name="Moore N."/>
            <person name="Neumann U."/>
            <person name="Nordstroem K."/>
            <person name="Panaccione D.G."/>
            <person name="Panstruga R."/>
            <person name="Place M."/>
            <person name="Proctor R.H."/>
            <person name="Prusky D."/>
            <person name="Rech G."/>
            <person name="Reinhardt R."/>
            <person name="Rollins J.A."/>
            <person name="Rounsley S."/>
            <person name="Schardl C.L."/>
            <person name="Schwartz D.C."/>
            <person name="Shenoy N."/>
            <person name="Shirasu K."/>
            <person name="Sikhakolli U.R."/>
            <person name="Stueber K."/>
            <person name="Sukno S.A."/>
            <person name="Sweigard J.A."/>
            <person name="Takano Y."/>
            <person name="Takahara H."/>
            <person name="Trail F."/>
            <person name="van der Does H.C."/>
            <person name="Voll L.M."/>
            <person name="Will I."/>
            <person name="Young S."/>
            <person name="Zeng Q."/>
            <person name="Zhang J."/>
            <person name="Zhou S."/>
            <person name="Dickman M.B."/>
            <person name="Schulze-Lefert P."/>
            <person name="Ver Loren van Themaat E."/>
            <person name="Ma L.-J."/>
            <person name="Vaillancourt L.J."/>
        </authorList>
    </citation>
    <scope>NUCLEOTIDE SEQUENCE [LARGE SCALE GENOMIC DNA]</scope>
    <source>
        <strain evidence="4">IMI 349063</strain>
    </source>
</reference>
<feature type="compositionally biased region" description="Basic and acidic residues" evidence="1">
    <location>
        <begin position="108"/>
        <end position="131"/>
    </location>
</feature>
<keyword evidence="5" id="KW-1185">Reference proteome</keyword>
<dbReference type="VEuPathDB" id="FungiDB:CH63R_04913"/>
<dbReference type="eggNOG" id="ENOG502SHBR">
    <property type="taxonomic scope" value="Eukaryota"/>
</dbReference>
<feature type="region of interest" description="Disordered" evidence="1">
    <location>
        <begin position="436"/>
        <end position="466"/>
    </location>
</feature>
<dbReference type="Proteomes" id="UP000007174">
    <property type="component" value="Unassembled WGS sequence"/>
</dbReference>
<reference evidence="5" key="4">
    <citation type="journal article" date="2017" name="BMC Genomics">
        <title>Gapless genome assembly of Colletotrichum higginsianum reveals chromosome structure and association of transposable elements with secondary metabolite gene clusters.</title>
        <authorList>
            <person name="Dallery J.-F."/>
            <person name="Lapalu N."/>
            <person name="Zampounis A."/>
            <person name="Pigne S."/>
            <person name="Luyten I."/>
            <person name="Amselem J."/>
            <person name="Wittenberg A.H.J."/>
            <person name="Zhou S."/>
            <person name="de Queiroz M.V."/>
            <person name="Robin G.P."/>
            <person name="Auger A."/>
            <person name="Hainaut M."/>
            <person name="Henrissat B."/>
            <person name="Kim K.-T."/>
            <person name="Lee Y.-H."/>
            <person name="Lespinet O."/>
            <person name="Schwartz D.C."/>
            <person name="Thon M.R."/>
            <person name="O'Connell R.J."/>
        </authorList>
    </citation>
    <scope>NUCLEOTIDE SEQUENCE [LARGE SCALE GENOMIC DNA]</scope>
    <source>
        <strain evidence="5">IMI 349063</strain>
    </source>
</reference>
<dbReference type="EMBL" id="CACQ02004421">
    <property type="protein sequence ID" value="CCF40982.1"/>
    <property type="molecule type" value="Genomic_DNA"/>
</dbReference>
<organism evidence="2 4">
    <name type="scientific">Colletotrichum higginsianum (strain IMI 349063)</name>
    <name type="common">Crucifer anthracnose fungus</name>
    <dbReference type="NCBI Taxonomy" id="759273"/>
    <lineage>
        <taxon>Eukaryota</taxon>
        <taxon>Fungi</taxon>
        <taxon>Dikarya</taxon>
        <taxon>Ascomycota</taxon>
        <taxon>Pezizomycotina</taxon>
        <taxon>Sordariomycetes</taxon>
        <taxon>Hypocreomycetidae</taxon>
        <taxon>Glomerellales</taxon>
        <taxon>Glomerellaceae</taxon>
        <taxon>Colletotrichum</taxon>
        <taxon>Colletotrichum destructivum species complex</taxon>
    </lineage>
</organism>
<dbReference type="STRING" id="759273.H1VL79"/>
<evidence type="ECO:0000313" key="4">
    <source>
        <dbReference type="Proteomes" id="UP000007174"/>
    </source>
</evidence>
<reference evidence="3" key="3">
    <citation type="submission" date="2016-02" db="EMBL/GenBank/DDBJ databases">
        <title>Resequencing and annotation of the Colletotrichum higginsianum genome.</title>
        <authorList>
            <person name="O'Connell R."/>
            <person name="Zambounis A."/>
            <person name="Thon M."/>
            <person name="Dallery J.-F."/>
        </authorList>
    </citation>
    <scope>NUCLEOTIDE SEQUENCE [LARGE SCALE GENOMIC DNA]</scope>
    <source>
        <strain evidence="3">IMI 349063</strain>
    </source>
</reference>
<evidence type="ECO:0000256" key="1">
    <source>
        <dbReference type="SAM" id="MobiDB-lite"/>
    </source>
</evidence>
<dbReference type="AlphaFoldDB" id="H1VL79"/>
<feature type="compositionally biased region" description="Acidic residues" evidence="1">
    <location>
        <begin position="446"/>
        <end position="461"/>
    </location>
</feature>
<proteinExistence type="predicted"/>
<accession>H1VL79</accession>
<protein>
    <submittedName>
        <fullName evidence="2">Ubiquinol-cytochrome-c reductase cytochrome c1</fullName>
    </submittedName>
</protein>